<comment type="subcellular location">
    <subcellularLocation>
        <location evidence="1">Plastid</location>
        <location evidence="1">Chloroplast membrane</location>
        <topology evidence="1">Multi-pass membrane protein</topology>
    </subcellularLocation>
</comment>
<protein>
    <submittedName>
        <fullName evidence="7">Tic20 translocator protein</fullName>
    </submittedName>
</protein>
<accession>A0A075DWC0</accession>
<dbReference type="Pfam" id="PF16166">
    <property type="entry name" value="TIC20"/>
    <property type="match status" value="1"/>
</dbReference>
<evidence type="ECO:0000256" key="4">
    <source>
        <dbReference type="ARBA" id="ARBA00022989"/>
    </source>
</evidence>
<evidence type="ECO:0000313" key="7">
    <source>
        <dbReference type="EMBL" id="AHY04379.1"/>
    </source>
</evidence>
<proteinExistence type="inferred from homology"/>
<dbReference type="PANTHER" id="PTHR33510:SF5">
    <property type="entry name" value="PROTEIN TIC 20-II, CHLOROPLASTIC"/>
    <property type="match status" value="1"/>
</dbReference>
<geneLocation type="chloroplast" evidence="7"/>
<keyword evidence="7" id="KW-0934">Plastid</keyword>
<evidence type="ECO:0000256" key="1">
    <source>
        <dbReference type="ARBA" id="ARBA00004508"/>
    </source>
</evidence>
<feature type="transmembrane region" description="Helical" evidence="6">
    <location>
        <begin position="94"/>
        <end position="114"/>
    </location>
</feature>
<dbReference type="InterPro" id="IPR005691">
    <property type="entry name" value="Tic20"/>
</dbReference>
<dbReference type="EMBL" id="KJ201907">
    <property type="protein sequence ID" value="AHY04379.1"/>
    <property type="molecule type" value="Genomic_DNA"/>
</dbReference>
<reference evidence="7" key="2">
    <citation type="submission" date="2016-02" db="EMBL/GenBank/DDBJ databases">
        <authorList>
            <person name="Wen L."/>
            <person name="He K."/>
            <person name="Yang H."/>
        </authorList>
    </citation>
    <scope>NUCLEOTIDE SEQUENCE</scope>
    <source>
        <strain evidence="7">CCMP291</strain>
    </source>
</reference>
<evidence type="ECO:0000256" key="5">
    <source>
        <dbReference type="ARBA" id="ARBA00023136"/>
    </source>
</evidence>
<comment type="similarity">
    <text evidence="2">Belongs to the Tic20 family.</text>
</comment>
<keyword evidence="4 6" id="KW-1133">Transmembrane helix</keyword>
<reference evidence="7" key="1">
    <citation type="journal article" date="2014" name="BMC Genomics">
        <title>The mitochondrial and chloroplast genomes of the haptophyte Chrysochromulina tobin contain unique repeat structures and gene profiles.</title>
        <authorList>
            <person name="Hovde B.T."/>
            <person name="Starkenburg S.R."/>
            <person name="Hunsperger H.M."/>
            <person name="Mercer L.D."/>
            <person name="Deodato C.R."/>
            <person name="Jha R.K."/>
            <person name="Chertkov O."/>
            <person name="Monnat R.J.Jr."/>
            <person name="Cattolico R.A."/>
        </authorList>
    </citation>
    <scope>NUCLEOTIDE SEQUENCE</scope>
    <source>
        <strain evidence="7">CCMP291</strain>
    </source>
</reference>
<sequence>MKTYLIKISERLLAVLAFIFPFTEISYFFGAKVFLSTESIPLKLFYLNHIAKLASFYEANVYLVFAIMLGIFIVCSRGTIRLTKFVRFNVIQAILLNIVCQCIGSIYGFLPIILRESTLGVLLANFFYFGTIIIMAYSSFLIFCGRYPKIPILTEAAKLQVQRGYLD</sequence>
<feature type="transmembrane region" description="Helical" evidence="6">
    <location>
        <begin position="55"/>
        <end position="74"/>
    </location>
</feature>
<keyword evidence="7" id="KW-0150">Chloroplast</keyword>
<evidence type="ECO:0000256" key="6">
    <source>
        <dbReference type="SAM" id="Phobius"/>
    </source>
</evidence>
<dbReference type="AlphaFoldDB" id="A0A075DWC0"/>
<name>A0A075DWC0_9EUKA</name>
<keyword evidence="5 6" id="KW-0472">Membrane</keyword>
<organism evidence="7">
    <name type="scientific">Chrysochromulina tobinii</name>
    <dbReference type="NCBI Taxonomy" id="1460289"/>
    <lineage>
        <taxon>Eukaryota</taxon>
        <taxon>Haptista</taxon>
        <taxon>Haptophyta</taxon>
        <taxon>Prymnesiophyceae</taxon>
        <taxon>Prymnesiales</taxon>
        <taxon>Chrysochromulinaceae</taxon>
        <taxon>Chrysochromulina</taxon>
    </lineage>
</organism>
<gene>
    <name evidence="7" type="primary">ycf60</name>
    <name evidence="7" type="ORF">ChtoCp_00112</name>
</gene>
<dbReference type="PANTHER" id="PTHR33510">
    <property type="entry name" value="PROTEIN TIC 20-II, CHLOROPLASTIC"/>
    <property type="match status" value="1"/>
</dbReference>
<evidence type="ECO:0000256" key="2">
    <source>
        <dbReference type="ARBA" id="ARBA00009596"/>
    </source>
</evidence>
<feature type="transmembrane region" description="Helical" evidence="6">
    <location>
        <begin position="126"/>
        <end position="144"/>
    </location>
</feature>
<evidence type="ECO:0000256" key="3">
    <source>
        <dbReference type="ARBA" id="ARBA00022692"/>
    </source>
</evidence>
<dbReference type="GO" id="GO:0031969">
    <property type="term" value="C:chloroplast membrane"/>
    <property type="evidence" value="ECO:0007669"/>
    <property type="project" value="UniProtKB-SubCell"/>
</dbReference>
<feature type="transmembrane region" description="Helical" evidence="6">
    <location>
        <begin position="12"/>
        <end position="35"/>
    </location>
</feature>
<keyword evidence="3 6" id="KW-0812">Transmembrane</keyword>